<keyword evidence="6" id="KW-1185">Reference proteome</keyword>
<dbReference type="Gene3D" id="3.30.30.30">
    <property type="match status" value="1"/>
</dbReference>
<dbReference type="SUPFAM" id="SSF53067">
    <property type="entry name" value="Actin-like ATPase domain"/>
    <property type="match status" value="2"/>
</dbReference>
<dbReference type="SUPFAM" id="SSF100934">
    <property type="entry name" value="Heat shock protein 70kD (HSP70), C-terminal subdomain"/>
    <property type="match status" value="1"/>
</dbReference>
<dbReference type="SUPFAM" id="SSF100920">
    <property type="entry name" value="Heat shock protein 70kD (HSP70), peptide-binding domain"/>
    <property type="match status" value="1"/>
</dbReference>
<dbReference type="Gene3D" id="3.90.640.10">
    <property type="entry name" value="Actin, Chain A, domain 4"/>
    <property type="match status" value="1"/>
</dbReference>
<dbReference type="InterPro" id="IPR018181">
    <property type="entry name" value="Heat_shock_70_CS"/>
</dbReference>
<sequence length="654" mass="72595">MSAKSKVPAIGIDLGTTYSCVAVWQHNRVEVIPNDQGNRTTPSYVAFNDTERLVGDAAKNQAAYNPTNTIFDVKRLIGRRMSDETVQEDIKLWPFKVVAGSYNKPKIVVTYKGGKKEFSAEEISSMVLAKMKGVAETFLGSTVEKAVITVPAYFNDSQRQSTKDAAKVAGLEVVNMINEPTAAAIAYALDKRVTSSTDGKMNVLVFDLGGGTFDVSLLTIDKEGVIEVKATGGDTHLGGQDFDNRMVDYFVKEFKRKHKEDISRNLKALGRLRVHCERAKRIISTAIQTMIDIECLSNAIDFSAKFNRAKFEEVNMELFNKCIEHVKSCLKDAKMDKASVDEVVLVGGSTRIPKVQELLQEFFNGKLLCQRINPDEAVAHGAGFLAAKLSGLGDEAVRGMELIDVTPLSLGIYSNGDVMQVLIPKNTPIPTKKERTFFTCEDDQTDANVIVYQGERLKSTENYLLGQFGLSGLPSAPWGEVEIIVCFEIDANGILNVSAREITTGRNNAIKITGNGGLSKEEIAKMIEDAKRYKQEDEAHLKKATARNTLDGYAHKLRVDIKQYKVRLRLKNLGLSVKDLEDIEYEIKETIEWLDENPDANIGELEEKKIELDRLRFLLSLKTCQQEAKFQPSALILEPPTLVWPFGSTTALRS</sequence>
<dbReference type="InterPro" id="IPR029047">
    <property type="entry name" value="HSP70_peptide-bd_sf"/>
</dbReference>
<dbReference type="GO" id="GO:0005788">
    <property type="term" value="C:endoplasmic reticulum lumen"/>
    <property type="evidence" value="ECO:0007669"/>
    <property type="project" value="UniProtKB-SubCell"/>
</dbReference>
<dbReference type="NCBIfam" id="NF001413">
    <property type="entry name" value="PRK00290.1"/>
    <property type="match status" value="1"/>
</dbReference>
<dbReference type="GO" id="GO:0005524">
    <property type="term" value="F:ATP binding"/>
    <property type="evidence" value="ECO:0007669"/>
    <property type="project" value="UniProtKB-KW"/>
</dbReference>
<proteinExistence type="inferred from homology"/>
<dbReference type="PROSITE" id="PS00297">
    <property type="entry name" value="HSP70_1"/>
    <property type="match status" value="1"/>
</dbReference>
<dbReference type="Gene3D" id="3.30.420.40">
    <property type="match status" value="2"/>
</dbReference>
<dbReference type="PROSITE" id="PS00329">
    <property type="entry name" value="HSP70_2"/>
    <property type="match status" value="1"/>
</dbReference>
<dbReference type="FunFam" id="3.30.420.40:FF:000026">
    <property type="entry name" value="Heat shock protein 70"/>
    <property type="match status" value="1"/>
</dbReference>
<name>A0AA38SD85_9ASTR</name>
<dbReference type="PROSITE" id="PS01036">
    <property type="entry name" value="HSP70_3"/>
    <property type="match status" value="1"/>
</dbReference>
<comment type="subcellular location">
    <subcellularLocation>
        <location evidence="1">Endoplasmic reticulum lumen</location>
    </subcellularLocation>
</comment>
<dbReference type="EMBL" id="JARYMX010000007">
    <property type="protein sequence ID" value="KAJ9540779.1"/>
    <property type="molecule type" value="Genomic_DNA"/>
</dbReference>
<dbReference type="Gene3D" id="1.20.1270.10">
    <property type="match status" value="1"/>
</dbReference>
<accession>A0AA38SD85</accession>
<organism evidence="5 6">
    <name type="scientific">Centaurea solstitialis</name>
    <name type="common">yellow star-thistle</name>
    <dbReference type="NCBI Taxonomy" id="347529"/>
    <lineage>
        <taxon>Eukaryota</taxon>
        <taxon>Viridiplantae</taxon>
        <taxon>Streptophyta</taxon>
        <taxon>Embryophyta</taxon>
        <taxon>Tracheophyta</taxon>
        <taxon>Spermatophyta</taxon>
        <taxon>Magnoliopsida</taxon>
        <taxon>eudicotyledons</taxon>
        <taxon>Gunneridae</taxon>
        <taxon>Pentapetalae</taxon>
        <taxon>asterids</taxon>
        <taxon>campanulids</taxon>
        <taxon>Asterales</taxon>
        <taxon>Asteraceae</taxon>
        <taxon>Carduoideae</taxon>
        <taxon>Cardueae</taxon>
        <taxon>Centaureinae</taxon>
        <taxon>Centaurea</taxon>
    </lineage>
</organism>
<dbReference type="Pfam" id="PF00012">
    <property type="entry name" value="HSP70"/>
    <property type="match status" value="1"/>
</dbReference>
<dbReference type="GO" id="GO:0140662">
    <property type="term" value="F:ATP-dependent protein folding chaperone"/>
    <property type="evidence" value="ECO:0007669"/>
    <property type="project" value="InterPro"/>
</dbReference>
<gene>
    <name evidence="5" type="ORF">OSB04_027285</name>
</gene>
<evidence type="ECO:0000313" key="5">
    <source>
        <dbReference type="EMBL" id="KAJ9540779.1"/>
    </source>
</evidence>
<evidence type="ECO:0000256" key="3">
    <source>
        <dbReference type="ARBA" id="ARBA00022840"/>
    </source>
</evidence>
<reference evidence="5" key="1">
    <citation type="submission" date="2023-03" db="EMBL/GenBank/DDBJ databases">
        <title>Chromosome-scale reference genome and RAD-based genetic map of yellow starthistle (Centaurea solstitialis) reveal putative structural variation and QTLs associated with invader traits.</title>
        <authorList>
            <person name="Reatini B."/>
            <person name="Cang F.A."/>
            <person name="Jiang Q."/>
            <person name="Mckibben M.T.W."/>
            <person name="Barker M.S."/>
            <person name="Rieseberg L.H."/>
            <person name="Dlugosch K.M."/>
        </authorList>
    </citation>
    <scope>NUCLEOTIDE SEQUENCE</scope>
    <source>
        <strain evidence="5">CAN-66</strain>
        <tissue evidence="5">Leaf</tissue>
    </source>
</reference>
<dbReference type="InterPro" id="IPR029048">
    <property type="entry name" value="HSP70_C_sf"/>
</dbReference>
<evidence type="ECO:0000256" key="1">
    <source>
        <dbReference type="ARBA" id="ARBA00004319"/>
    </source>
</evidence>
<evidence type="ECO:0000256" key="2">
    <source>
        <dbReference type="ARBA" id="ARBA00022741"/>
    </source>
</evidence>
<dbReference type="Gene3D" id="2.60.34.10">
    <property type="entry name" value="Substrate Binding Domain Of DNAk, Chain A, domain 1"/>
    <property type="match status" value="1"/>
</dbReference>
<dbReference type="FunFam" id="3.90.640.10:FF:000002">
    <property type="entry name" value="Heat shock 70 kDa"/>
    <property type="match status" value="1"/>
</dbReference>
<dbReference type="AlphaFoldDB" id="A0AA38SD85"/>
<keyword evidence="2 4" id="KW-0547">Nucleotide-binding</keyword>
<dbReference type="FunFam" id="3.30.30.30:FF:000005">
    <property type="entry name" value="Heat shock protein ssb1"/>
    <property type="match status" value="1"/>
</dbReference>
<keyword evidence="3 4" id="KW-0067">ATP-binding</keyword>
<comment type="caution">
    <text evidence="5">The sequence shown here is derived from an EMBL/GenBank/DDBJ whole genome shotgun (WGS) entry which is preliminary data.</text>
</comment>
<dbReference type="InterPro" id="IPR043129">
    <property type="entry name" value="ATPase_NBD"/>
</dbReference>
<evidence type="ECO:0000256" key="4">
    <source>
        <dbReference type="RuleBase" id="RU003322"/>
    </source>
</evidence>
<protein>
    <recommendedName>
        <fullName evidence="7">Heat shock protein 70</fullName>
    </recommendedName>
</protein>
<evidence type="ECO:0008006" key="7">
    <source>
        <dbReference type="Google" id="ProtNLM"/>
    </source>
</evidence>
<dbReference type="PANTHER" id="PTHR19375">
    <property type="entry name" value="HEAT SHOCK PROTEIN 70KDA"/>
    <property type="match status" value="1"/>
</dbReference>
<comment type="similarity">
    <text evidence="4">Belongs to the heat shock protein 70 family.</text>
</comment>
<evidence type="ECO:0000313" key="6">
    <source>
        <dbReference type="Proteomes" id="UP001172457"/>
    </source>
</evidence>
<dbReference type="PRINTS" id="PR00301">
    <property type="entry name" value="HEATSHOCK70"/>
</dbReference>
<dbReference type="Proteomes" id="UP001172457">
    <property type="component" value="Chromosome 7"/>
</dbReference>
<dbReference type="InterPro" id="IPR013126">
    <property type="entry name" value="Hsp_70_fam"/>
</dbReference>